<proteinExistence type="predicted"/>
<dbReference type="Gene3D" id="3.30.420.10">
    <property type="entry name" value="Ribonuclease H-like superfamily/Ribonuclease H"/>
    <property type="match status" value="1"/>
</dbReference>
<dbReference type="InterPro" id="IPR036397">
    <property type="entry name" value="RNaseH_sf"/>
</dbReference>
<evidence type="ECO:0000313" key="2">
    <source>
        <dbReference type="EMBL" id="UYV71099.1"/>
    </source>
</evidence>
<reference evidence="2 3" key="1">
    <citation type="submission" date="2022-01" db="EMBL/GenBank/DDBJ databases">
        <title>A chromosomal length assembly of Cordylochernes scorpioides.</title>
        <authorList>
            <person name="Zeh D."/>
            <person name="Zeh J."/>
        </authorList>
    </citation>
    <scope>NUCLEOTIDE SEQUENCE [LARGE SCALE GENOMIC DNA]</scope>
    <source>
        <strain evidence="2">IN4F17</strain>
        <tissue evidence="2">Whole Body</tissue>
    </source>
</reference>
<feature type="compositionally biased region" description="Basic and acidic residues" evidence="1">
    <location>
        <begin position="1"/>
        <end position="12"/>
    </location>
</feature>
<organism evidence="2 3">
    <name type="scientific">Cordylochernes scorpioides</name>
    <dbReference type="NCBI Taxonomy" id="51811"/>
    <lineage>
        <taxon>Eukaryota</taxon>
        <taxon>Metazoa</taxon>
        <taxon>Ecdysozoa</taxon>
        <taxon>Arthropoda</taxon>
        <taxon>Chelicerata</taxon>
        <taxon>Arachnida</taxon>
        <taxon>Pseudoscorpiones</taxon>
        <taxon>Cheliferoidea</taxon>
        <taxon>Chernetidae</taxon>
        <taxon>Cordylochernes</taxon>
    </lineage>
</organism>
<keyword evidence="3" id="KW-1185">Reference proteome</keyword>
<sequence>MPEDSDSRRHDDDEAGSSGSLKYSKDDAHVDNVSYPYSPDLVPNDFFIFPRMKSVLNGHRFDTVNAIKEKSLSVLRALLLTNFLGASGTGKKE</sequence>
<accession>A0ABY6KQF5</accession>
<dbReference type="EMBL" id="CP092870">
    <property type="protein sequence ID" value="UYV71099.1"/>
    <property type="molecule type" value="Genomic_DNA"/>
</dbReference>
<feature type="region of interest" description="Disordered" evidence="1">
    <location>
        <begin position="1"/>
        <end position="25"/>
    </location>
</feature>
<evidence type="ECO:0000256" key="1">
    <source>
        <dbReference type="SAM" id="MobiDB-lite"/>
    </source>
</evidence>
<dbReference type="Proteomes" id="UP001235939">
    <property type="component" value="Chromosome 08"/>
</dbReference>
<name>A0ABY6KQF5_9ARAC</name>
<gene>
    <name evidence="2" type="ORF">LAZ67_8001713</name>
</gene>
<protein>
    <submittedName>
        <fullName evidence="2">Uncharacterized protein</fullName>
    </submittedName>
</protein>
<evidence type="ECO:0000313" key="3">
    <source>
        <dbReference type="Proteomes" id="UP001235939"/>
    </source>
</evidence>